<organism evidence="1 2">
    <name type="scientific">Durusdinium trenchii</name>
    <dbReference type="NCBI Taxonomy" id="1381693"/>
    <lineage>
        <taxon>Eukaryota</taxon>
        <taxon>Sar</taxon>
        <taxon>Alveolata</taxon>
        <taxon>Dinophyceae</taxon>
        <taxon>Suessiales</taxon>
        <taxon>Symbiodiniaceae</taxon>
        <taxon>Durusdinium</taxon>
    </lineage>
</organism>
<sequence length="480" mass="51860">MAMIAQMRPFPSYSPQMYPPMGAMAPMVPFGAMPMAAYPGLAPAGSTTGNEVVRSSSLTAQPLLMPQAQGQAQQMHPLTQTQKMIPTYMNGQQSMNMSFVPPPMPNQQPQLMGTYQGMPQAQQMHPLTQTQKMIPTYMNGQQSMNMSFVPPPMPNQQAALPQVPMPGASPDFKMGDRVQLKGHAANPNYEGKLYTVEAVDMSGTVMVSHKLGDRNVSRMTFHKAWLELVTPAEDIPPEPAPEVMEAPKPQVDPIESLHVGDTVRVVGLGPRHNGRMCSVEAVDMRRRILRVKFLESNDMLELGPTYLELVEKAREQPSIAPIRQGVQGEGGLRVGDTVRILAPPQHRGKVATVEVPNTGDGSLRVRLQDPFGQVDMLVLLPTHVQNMDGTPVAGTAEAVAASQAQVNAVRQAASMPPGGDAPLAIQRGDRVRVKASLQSQAGKVGIVEMEDDGAGCAVVQIQDSMGLARLRINPVHLDFA</sequence>
<gene>
    <name evidence="1" type="ORF">SCF082_LOCUS463</name>
</gene>
<proteinExistence type="predicted"/>
<evidence type="ECO:0000313" key="2">
    <source>
        <dbReference type="Proteomes" id="UP001642464"/>
    </source>
</evidence>
<keyword evidence="2" id="KW-1185">Reference proteome</keyword>
<reference evidence="1 2" key="1">
    <citation type="submission" date="2024-02" db="EMBL/GenBank/DDBJ databases">
        <authorList>
            <person name="Chen Y."/>
            <person name="Shah S."/>
            <person name="Dougan E. K."/>
            <person name="Thang M."/>
            <person name="Chan C."/>
        </authorList>
    </citation>
    <scope>NUCLEOTIDE SEQUENCE [LARGE SCALE GENOMIC DNA]</scope>
</reference>
<evidence type="ECO:0000313" key="1">
    <source>
        <dbReference type="EMBL" id="CAK8986226.1"/>
    </source>
</evidence>
<dbReference type="EMBL" id="CAXAMM010000159">
    <property type="protein sequence ID" value="CAK8986226.1"/>
    <property type="molecule type" value="Genomic_DNA"/>
</dbReference>
<accession>A0ABP0H9M8</accession>
<comment type="caution">
    <text evidence="1">The sequence shown here is derived from an EMBL/GenBank/DDBJ whole genome shotgun (WGS) entry which is preliminary data.</text>
</comment>
<protein>
    <submittedName>
        <fullName evidence="1">Uncharacterized protein</fullName>
    </submittedName>
</protein>
<dbReference type="Proteomes" id="UP001642464">
    <property type="component" value="Unassembled WGS sequence"/>
</dbReference>
<name>A0ABP0H9M8_9DINO</name>